<organism evidence="9 10">
    <name type="scientific">Trichuris muris</name>
    <name type="common">Mouse whipworm</name>
    <dbReference type="NCBI Taxonomy" id="70415"/>
    <lineage>
        <taxon>Eukaryota</taxon>
        <taxon>Metazoa</taxon>
        <taxon>Ecdysozoa</taxon>
        <taxon>Nematoda</taxon>
        <taxon>Enoplea</taxon>
        <taxon>Dorylaimia</taxon>
        <taxon>Trichinellida</taxon>
        <taxon>Trichuridae</taxon>
        <taxon>Trichuris</taxon>
    </lineage>
</organism>
<keyword evidence="9" id="KW-1185">Reference proteome</keyword>
<feature type="region of interest" description="Disordered" evidence="4">
    <location>
        <begin position="1351"/>
        <end position="1397"/>
    </location>
</feature>
<feature type="domain" description="Intermembrane lipid transfer protein VPS13-like C-terminal" evidence="8">
    <location>
        <begin position="3070"/>
        <end position="3176"/>
    </location>
</feature>
<evidence type="ECO:0000256" key="2">
    <source>
        <dbReference type="ARBA" id="ARBA00022448"/>
    </source>
</evidence>
<reference evidence="9" key="1">
    <citation type="submission" date="2013-11" db="EMBL/GenBank/DDBJ databases">
        <authorList>
            <person name="Aslett M."/>
        </authorList>
    </citation>
    <scope>NUCLEOTIDE SEQUENCE [LARGE SCALE GENOMIC DNA]</scope>
    <source>
        <strain evidence="9">Edinburgh</strain>
    </source>
</reference>
<evidence type="ECO:0000256" key="3">
    <source>
        <dbReference type="ARBA" id="ARBA00023055"/>
    </source>
</evidence>
<protein>
    <submittedName>
        <fullName evidence="10">UBA domain-containing protein</fullName>
    </submittedName>
</protein>
<evidence type="ECO:0000259" key="6">
    <source>
        <dbReference type="Pfam" id="PF25033"/>
    </source>
</evidence>
<dbReference type="Pfam" id="PF12624">
    <property type="entry name" value="VPS13_N"/>
    <property type="match status" value="1"/>
</dbReference>
<evidence type="ECO:0000259" key="8">
    <source>
        <dbReference type="Pfam" id="PF25037"/>
    </source>
</evidence>
<evidence type="ECO:0000259" key="5">
    <source>
        <dbReference type="Pfam" id="PF12624"/>
    </source>
</evidence>
<comment type="similarity">
    <text evidence="1">Belongs to the VPS13 family.</text>
</comment>
<sequence>MVFESVVATVLNKLLGSYVENLDASQLNLGIWGGNVVLNNLNLTDTALDDMDLPVKLKSGFLEKLSLRIPWTNLYTEPVVAEVQGLYVLAVPNAGIQYNAEKEEKTMLEAKKAELRRIEAAKEKPALQQTAEQDTFVEKMTAQVIKNLQVIIRDIHIRYEDRFSNRDRPFALGVTLHELCFQTTDDNWKPCVVKELTKFIYKIAEMKSLAVYWNFNCKLITDLGDRESIKKALKSSIAHDDYVPPDFHYILMPITIGAYLKLNPKPEIDGTNFKTPKIHLSITVDKLCLNVEKFQYEGILEFLEAQEQFALNAKYRKFRPFMLPYRNHMKEWWHFAINCILETQVRRVAKNWSWSHIKAHRQLVKRYEIAWIDKRTVKNISREKLAIIDQAEKQLDVFNLIIARQQAELQVKRRGLKLVEEQGGWMSWATGWWGGRSDEKKVSGDTANDIAAEFEKAMTKEEKEKLYEAIDYQENQLSTQYPPEFVENVVQFKMIGFLVCVHDNAPDGQRQLALRMGLQTVESTLEMRPSAAAIKFESKIGMFDIKGSNEKTSDAVVPIVSCELGKQSANDFAQVVVSFETNPLDHSCDQRLSLRAQPLVITYHAYSINRLVCVLRPPESVRLKKLTDAAMLKYEDIKSKSPTALQHALMYRKGMKVDLEILPTVLRIPDYGDLDKAESLIILDFGNLSIKSIASPGLSLTDDFAHKMEEEKLSELVVKAYDTLNVELKSLNIAFVERTRHGTFDLNFATALLEPTGFKIVLQTAIIDDLKLPKTRVCGTLPDLSFNISDIYLLKVLKLLLSIPTPPPQPTGKFDIELEVEEARKRPRVVLQRASDISLIEEVDETDANAEKQVEPRDIKFNQQIQLELKFVLSQICLNVIRGAKESGQYVRFRLLSLGMELQMRALDMRANAYMGTIELCHYHYKDFHSQSSPLYIMKKGGDEVGRHLLSVEYVQVDRSNPFFQSNFESTEQNIRISAEPLVFNVHQEALVDVQNFFMSLQAAIASSNRQRVEAEVQESQTLPRAASSSSLCSLRSMRVASAKKGKKLKGVPEWYYMMKLVAKISGLRVTIGSAKGPISEASIEGFSAKMLQRKDETSTTVILKAVAIDYFDQDSHYKKILDVMGEEMFHLECIQYTRDVDQITLDSNQQVDMCLVVRFAKMRFIFLNIWLSRLLNWLSPFQAAAEKTASLAGSAIQERARNAAEALQKGDISRIKLDILVETPVVVLPACSKSTKALVANLGKLSIANEFAYLKRPDGVVVLDKMSLMLNNIKLSRVFLGKDSWTLGDERELLRPITFTIRIVRNLSFDFYQTEPRVAMEGRLPNIEVRLTSEDYSVLMAILSENLAEVEEAPRAPEPTAAGSETDIHTKGPNAKPAEDISRQKAVPAPEKPPPAKEAVEMNFIFALERASITLYRSTIETKLEISQSEAFALAKLELSSIQADAQMLTSGKMTANLSLVAFTLDDIRKGVTGIRRLLDKKNGHADSHVLSASYAKEPDLYQNVNAVLAPLFLCLSADFLLNLSEFMAGHPEPGAVPSRAQPAKANLAAVTPSNSTVQKTAEQPAAPKDSGELTVRLKVSGIEVALVENSCRPDDSEAMFLLFKASVLLKQSITRMSLESSIENLEMITGCYAEEKRSAGVVHILAPCTLSFVYTKTGDTEEGQMKMSQVNMCVSPATIRLLSSALSEVMRNKADEAVAPSDSSESLDDILAPKCIADEEFWFTKVETAVECVEDSESKAVPTVADNQQMSFVVEQITFCLEADCGRKKLPMIFMRSSLSGDASNWSTGLIVMSTVRCEIWYFNDNNNAWEPILEPMMEENEVYRPWEFNVMVRQNVEDPSEIGVEREILKPARTTISVMSPNTLELTVTKSLLELCEKLGKAFNAAATASEQFGVQNVEKLAAPYMLKNNIGVDLIVHSSADFELPERYGCRPVPHGLTVPLFCKSQHSDLSSVAVQKLPALILQIEVPAWNLVRNIDVSRAVRRAFPLPFRDQTGEQHSLIADISTHLGSKIIMLRAPLTFHNVLPYDIEVYFKRQETLQCGLMLTANGNEIAPPLTYICRPYAEFFIRIKDERCDVAVRGLNWESVRKASAPLLLECNFECGRIFYVQASVKKGKALVENSNQVNHFVFIYTMVFEPAFSILNVLACPLKISAKNMDEVTLESGHSKSMFFLHPSVAKINLQAVLENSYTYSIDLSAQLQEFNVLTFVAAEASVTYPELNFGLHKDSTRGTVQMTIYAPIWMVNKTNLSVYYREDYNNSPVFSHSSGKDNMLMMSLSKKTFFAKKSLKMKVGDSGWSSGFPVDSVGSSGRISCTDSQKKTYEFSVTPSISEFGFTKICTITPFYQLKNMGKHSIEVRQVDTSDWVRVKEKECVGFWPDNKKNLLCTVRIEGTEGESQAFLLTDTLETLCRLPNKHVGVYICCGISDSGVTLSFYDYEKGMIPAMVINHLSNVDTRFKQTGCTEEWRTVKAGYYVYYFLDSLTSQKSLTCTCENVDKAFDIPLTFDGFEEFLLPADKHAYCVSFLNGRQRTILFTEDLAVCTNARQIYELEEADSEMLVSFHGVGLSLVNDSIAKEVAYIALRSTGVIWEQMKKRFRAFPVADCRALETAYTKYLADAKSAKVQDKHSRFILHKMQIDFAEMKIIKPVPREIRRSFQSGFTLQYRSSQHDLQIHVKINSIQIDNQLPGCVFRTAFSPTPVPKSVAAESVPKPLIEFSYIVRNAEHSTIPYVQYCKLLVQEMSVKVDQGFLNALMAMFAATSVSQEDSEVKYKRDMQYVEQGLEAHTLTVAANEQKAFYSLLHLSPLKVHISYSQGGCLSDESPTSGMLHAEIFSLLLKGVGVTLTEIQDVVLKLAYFERHSVFLSRNTLISEATDHYVRQVIKQLYVLVLGLDVIGNPFGLIRDLSTGVEQFFYEPIQGAIEGPEEFAEGLVYGLRSLVGHTLGSTAGAVSRITGTLGKGIAALTMDTDYQKRRQEMMNKRPTNLTSGIAHGGTGAVMGVVDGITGVFVKPIEGAREEGAVGFAKGLGKGLIGVVTRPVSGVVDFASSSLEAVKKVADAADEVKRIRPSRYIGQEKIVRPYSAMDAEGGSILQELEKGKYISTDRYVTHAILTQSGNEALIATDRRVMHVSKNNIAGVYGIEWKIPYNLMDNDPVISGSSITVFSKTSKQSNALFAKKPSTGKIVHFMSQHSAEAFYRRLTQAYQASKYC</sequence>
<evidence type="ECO:0000256" key="1">
    <source>
        <dbReference type="ARBA" id="ARBA00006545"/>
    </source>
</evidence>
<dbReference type="Pfam" id="PF25036">
    <property type="entry name" value="VPS13_VAB"/>
    <property type="match status" value="1"/>
</dbReference>
<dbReference type="STRING" id="70415.A0A5S6QAI9"/>
<feature type="domain" description="Vacuolar protein sorting-associated protein 13 VPS13 adaptor binding" evidence="7">
    <location>
        <begin position="1967"/>
        <end position="2463"/>
    </location>
</feature>
<accession>A0A5S6QAI9</accession>
<dbReference type="PANTHER" id="PTHR16166:SF93">
    <property type="entry name" value="INTERMEMBRANE LIPID TRANSFER PROTEIN VPS13"/>
    <property type="match status" value="1"/>
</dbReference>
<dbReference type="Pfam" id="PF25037">
    <property type="entry name" value="VPS13_C"/>
    <property type="match status" value="1"/>
</dbReference>
<evidence type="ECO:0000259" key="7">
    <source>
        <dbReference type="Pfam" id="PF25036"/>
    </source>
</evidence>
<dbReference type="PANTHER" id="PTHR16166">
    <property type="entry name" value="VACUOLAR PROTEIN SORTING-ASSOCIATED PROTEIN VPS13"/>
    <property type="match status" value="1"/>
</dbReference>
<dbReference type="InterPro" id="IPR056748">
    <property type="entry name" value="VPS13-like_C"/>
</dbReference>
<dbReference type="Pfam" id="PF25033">
    <property type="entry name" value="VPS13_M"/>
    <property type="match status" value="1"/>
</dbReference>
<evidence type="ECO:0000313" key="10">
    <source>
        <dbReference type="WBParaSite" id="TMUE_1000004346.1"/>
    </source>
</evidence>
<name>A0A5S6QAI9_TRIMR</name>
<dbReference type="GO" id="GO:0045053">
    <property type="term" value="P:protein retention in Golgi apparatus"/>
    <property type="evidence" value="ECO:0007669"/>
    <property type="project" value="TreeGrafter"/>
</dbReference>
<keyword evidence="3" id="KW-0445">Lipid transport</keyword>
<dbReference type="InterPro" id="IPR026847">
    <property type="entry name" value="VPS13"/>
</dbReference>
<dbReference type="GO" id="GO:0006623">
    <property type="term" value="P:protein targeting to vacuole"/>
    <property type="evidence" value="ECO:0007669"/>
    <property type="project" value="TreeGrafter"/>
</dbReference>
<evidence type="ECO:0000313" key="9">
    <source>
        <dbReference type="Proteomes" id="UP000046395"/>
    </source>
</evidence>
<dbReference type="GO" id="GO:0006869">
    <property type="term" value="P:lipid transport"/>
    <property type="evidence" value="ECO:0007669"/>
    <property type="project" value="UniProtKB-KW"/>
</dbReference>
<feature type="domain" description="Chorein N-terminal" evidence="5">
    <location>
        <begin position="2"/>
        <end position="866"/>
    </location>
</feature>
<dbReference type="InterPro" id="IPR026854">
    <property type="entry name" value="VPS13_N"/>
</dbReference>
<feature type="domain" description="VPS13-like middle region" evidence="6">
    <location>
        <begin position="1073"/>
        <end position="1840"/>
    </location>
</feature>
<keyword evidence="2" id="KW-0813">Transport</keyword>
<proteinExistence type="inferred from homology"/>
<reference evidence="9" key="2">
    <citation type="submission" date="2014-03" db="EMBL/GenBank/DDBJ databases">
        <title>The whipworm genome and dual-species transcriptomics of an intimate host-pathogen interaction.</title>
        <authorList>
            <person name="Foth B.J."/>
            <person name="Tsai I.J."/>
            <person name="Reid A.J."/>
            <person name="Bancroft A.J."/>
            <person name="Nichol S."/>
            <person name="Tracey A."/>
            <person name="Holroyd N."/>
            <person name="Cotton J.A."/>
            <person name="Stanley E.J."/>
            <person name="Zarowiecki M."/>
            <person name="Liu J.Z."/>
            <person name="Huckvale T."/>
            <person name="Cooper P.J."/>
            <person name="Grencis R.K."/>
            <person name="Berriman M."/>
        </authorList>
    </citation>
    <scope>NUCLEOTIDE SEQUENCE [LARGE SCALE GENOMIC DNA]</scope>
    <source>
        <strain evidence="9">Edinburgh</strain>
    </source>
</reference>
<dbReference type="WBParaSite" id="TMUE_1000004346.2">
    <property type="protein sequence ID" value="TMUE_1000004346.2"/>
    <property type="gene ID" value="WBGene00294716"/>
</dbReference>
<evidence type="ECO:0000256" key="4">
    <source>
        <dbReference type="SAM" id="MobiDB-lite"/>
    </source>
</evidence>
<dbReference type="Proteomes" id="UP000046395">
    <property type="component" value="Unassembled WGS sequence"/>
</dbReference>
<dbReference type="WBParaSite" id="TMUE_1000004346.1">
    <property type="protein sequence ID" value="TMUE_1000004346.1"/>
    <property type="gene ID" value="WBGene00294716"/>
</dbReference>
<dbReference type="InterPro" id="IPR009543">
    <property type="entry name" value="VPS13_VAB"/>
</dbReference>
<reference evidence="10" key="3">
    <citation type="submission" date="2019-12" db="UniProtKB">
        <authorList>
            <consortium name="WormBaseParasite"/>
        </authorList>
    </citation>
    <scope>IDENTIFICATION</scope>
</reference>
<dbReference type="InterPro" id="IPR056747">
    <property type="entry name" value="VPS13-like_M"/>
</dbReference>